<protein>
    <recommendedName>
        <fullName evidence="2">glycine--tRNA ligase</fullName>
        <ecNumber evidence="2">6.1.1.14</ecNumber>
    </recommendedName>
</protein>
<dbReference type="GO" id="GO:0006426">
    <property type="term" value="P:glycyl-tRNA aminoacylation"/>
    <property type="evidence" value="ECO:0007669"/>
    <property type="project" value="InterPro"/>
</dbReference>
<dbReference type="GO" id="GO:0005829">
    <property type="term" value="C:cytosol"/>
    <property type="evidence" value="ECO:0007669"/>
    <property type="project" value="TreeGrafter"/>
</dbReference>
<evidence type="ECO:0000313" key="9">
    <source>
        <dbReference type="EMBL" id="GAG97107.1"/>
    </source>
</evidence>
<dbReference type="SUPFAM" id="SSF55681">
    <property type="entry name" value="Class II aaRS and biotin synthetases"/>
    <property type="match status" value="1"/>
</dbReference>
<sequence length="74" mass="8905">WDSGTTYRDICYQGEVEFSRYNFEEVEPAVQFKLFQTYEEEAKKLLNKGLALPAYDYTLKCLFLYYRKMLLIIP</sequence>
<organism evidence="9">
    <name type="scientific">marine sediment metagenome</name>
    <dbReference type="NCBI Taxonomy" id="412755"/>
    <lineage>
        <taxon>unclassified sequences</taxon>
        <taxon>metagenomes</taxon>
        <taxon>ecological metagenomes</taxon>
    </lineage>
</organism>
<feature type="non-terminal residue" evidence="9">
    <location>
        <position position="1"/>
    </location>
</feature>
<evidence type="ECO:0000256" key="4">
    <source>
        <dbReference type="ARBA" id="ARBA00022741"/>
    </source>
</evidence>
<dbReference type="GO" id="GO:0004820">
    <property type="term" value="F:glycine-tRNA ligase activity"/>
    <property type="evidence" value="ECO:0007669"/>
    <property type="project" value="UniProtKB-EC"/>
</dbReference>
<name>X1CVY0_9ZZZZ</name>
<gene>
    <name evidence="9" type="ORF">S01H4_47183</name>
</gene>
<evidence type="ECO:0000256" key="5">
    <source>
        <dbReference type="ARBA" id="ARBA00022840"/>
    </source>
</evidence>
<evidence type="ECO:0000256" key="8">
    <source>
        <dbReference type="ARBA" id="ARBA00047937"/>
    </source>
</evidence>
<evidence type="ECO:0000256" key="6">
    <source>
        <dbReference type="ARBA" id="ARBA00022917"/>
    </source>
</evidence>
<reference evidence="9" key="1">
    <citation type="journal article" date="2014" name="Front. Microbiol.">
        <title>High frequency of phylogenetically diverse reductive dehalogenase-homologous genes in deep subseafloor sedimentary metagenomes.</title>
        <authorList>
            <person name="Kawai M."/>
            <person name="Futagami T."/>
            <person name="Toyoda A."/>
            <person name="Takaki Y."/>
            <person name="Nishi S."/>
            <person name="Hori S."/>
            <person name="Arai W."/>
            <person name="Tsubouchi T."/>
            <person name="Morono Y."/>
            <person name="Uchiyama I."/>
            <person name="Ito T."/>
            <person name="Fujiyama A."/>
            <person name="Inagaki F."/>
            <person name="Takami H."/>
        </authorList>
    </citation>
    <scope>NUCLEOTIDE SEQUENCE</scope>
    <source>
        <strain evidence="9">Expedition CK06-06</strain>
    </source>
</reference>
<keyword evidence="3" id="KW-0436">Ligase</keyword>
<dbReference type="Gene3D" id="1.20.58.180">
    <property type="entry name" value="Class II aaRS and biotin synthetases, domain 2"/>
    <property type="match status" value="1"/>
</dbReference>
<dbReference type="AlphaFoldDB" id="X1CVY0"/>
<keyword evidence="5" id="KW-0067">ATP-binding</keyword>
<keyword evidence="6" id="KW-0648">Protein biosynthesis</keyword>
<comment type="caution">
    <text evidence="9">The sequence shown here is derived from an EMBL/GenBank/DDBJ whole genome shotgun (WGS) entry which is preliminary data.</text>
</comment>
<keyword evidence="7" id="KW-0030">Aminoacyl-tRNA synthetase</keyword>
<evidence type="ECO:0000256" key="2">
    <source>
        <dbReference type="ARBA" id="ARBA00012829"/>
    </source>
</evidence>
<dbReference type="InterPro" id="IPR045864">
    <property type="entry name" value="aa-tRNA-synth_II/BPL/LPL"/>
</dbReference>
<dbReference type="PANTHER" id="PTHR30075">
    <property type="entry name" value="GLYCYL-TRNA SYNTHETASE"/>
    <property type="match status" value="1"/>
</dbReference>
<comment type="catalytic activity">
    <reaction evidence="8">
        <text>tRNA(Gly) + glycine + ATP = glycyl-tRNA(Gly) + AMP + diphosphate</text>
        <dbReference type="Rhea" id="RHEA:16013"/>
        <dbReference type="Rhea" id="RHEA-COMP:9664"/>
        <dbReference type="Rhea" id="RHEA-COMP:9683"/>
        <dbReference type="ChEBI" id="CHEBI:30616"/>
        <dbReference type="ChEBI" id="CHEBI:33019"/>
        <dbReference type="ChEBI" id="CHEBI:57305"/>
        <dbReference type="ChEBI" id="CHEBI:78442"/>
        <dbReference type="ChEBI" id="CHEBI:78522"/>
        <dbReference type="ChEBI" id="CHEBI:456215"/>
        <dbReference type="EC" id="6.1.1.14"/>
    </reaction>
</comment>
<dbReference type="Pfam" id="PF02091">
    <property type="entry name" value="tRNA-synt_2e"/>
    <property type="match status" value="1"/>
</dbReference>
<dbReference type="InterPro" id="IPR002310">
    <property type="entry name" value="Gly-tRNA_ligase_asu"/>
</dbReference>
<dbReference type="PROSITE" id="PS50861">
    <property type="entry name" value="AA_TRNA_LIGASE_II_GLYAB"/>
    <property type="match status" value="1"/>
</dbReference>
<evidence type="ECO:0000256" key="7">
    <source>
        <dbReference type="ARBA" id="ARBA00023146"/>
    </source>
</evidence>
<comment type="similarity">
    <text evidence="1">Belongs to the class-II aminoacyl-tRNA synthetase family.</text>
</comment>
<keyword evidence="4" id="KW-0547">Nucleotide-binding</keyword>
<accession>X1CVY0</accession>
<proteinExistence type="inferred from homology"/>
<evidence type="ECO:0000256" key="3">
    <source>
        <dbReference type="ARBA" id="ARBA00022598"/>
    </source>
</evidence>
<dbReference type="EMBL" id="BART01026455">
    <property type="protein sequence ID" value="GAG97107.1"/>
    <property type="molecule type" value="Genomic_DNA"/>
</dbReference>
<dbReference type="EC" id="6.1.1.14" evidence="2"/>
<dbReference type="InterPro" id="IPR006194">
    <property type="entry name" value="Gly-tRNA-synth_heterodimer"/>
</dbReference>
<dbReference type="GO" id="GO:0005524">
    <property type="term" value="F:ATP binding"/>
    <property type="evidence" value="ECO:0007669"/>
    <property type="project" value="UniProtKB-KW"/>
</dbReference>
<evidence type="ECO:0000256" key="1">
    <source>
        <dbReference type="ARBA" id="ARBA00008226"/>
    </source>
</evidence>
<dbReference type="PANTHER" id="PTHR30075:SF2">
    <property type="entry name" value="GLYCINE--TRNA LIGASE, CHLOROPLASTIC_MITOCHONDRIAL 2"/>
    <property type="match status" value="1"/>
</dbReference>